<organism evidence="1 2">
    <name type="scientific">Dickeya poaceiphila</name>
    <dbReference type="NCBI Taxonomy" id="568768"/>
    <lineage>
        <taxon>Bacteria</taxon>
        <taxon>Pseudomonadati</taxon>
        <taxon>Pseudomonadota</taxon>
        <taxon>Gammaproteobacteria</taxon>
        <taxon>Enterobacterales</taxon>
        <taxon>Pectobacteriaceae</taxon>
        <taxon>Dickeya</taxon>
    </lineage>
</organism>
<name>A0A5B8IF11_9GAMM</name>
<gene>
    <name evidence="1" type="ORF">Dpoa569_0001327</name>
</gene>
<sequence length="162" mass="17122">MQSQVNQFYAPAVKGDRASQNPVVYLPFNPRAENTVYVGQFVFAGSDNTQVKSSTSGSDAPVGFIERLLNYYNFTLTSGSTMTLPDNTSLTVAKIGEFYVTYDNSSVPTVGQKAFASKTNGSVHFAAAGATVSGFVETTFVCKGVDSTSGLAVISNWNPASA</sequence>
<dbReference type="KEGG" id="dic:Dpoa569_0001327"/>
<dbReference type="OrthoDB" id="9018368at2"/>
<keyword evidence="2" id="KW-1185">Reference proteome</keyword>
<accession>A0A5B8IF11</accession>
<dbReference type="STRING" id="568768.GCA_000406125_02530"/>
<dbReference type="EMBL" id="CP042220">
    <property type="protein sequence ID" value="QDX31938.1"/>
    <property type="molecule type" value="Genomic_DNA"/>
</dbReference>
<dbReference type="Proteomes" id="UP000320591">
    <property type="component" value="Chromosome"/>
</dbReference>
<proteinExistence type="predicted"/>
<dbReference type="AlphaFoldDB" id="A0A5B8IF11"/>
<dbReference type="InterPro" id="IPR056914">
    <property type="entry name" value="Gp53-like"/>
</dbReference>
<reference evidence="1 2" key="1">
    <citation type="journal article" date="2019" name="Environ. Microbiol.">
        <title>The phytopathogenic nature of Dickeya aquatica 174/2 and the dynamic early evolution of Dickeya pathogenicity.</title>
        <authorList>
            <person name="Duprey A."/>
            <person name="Taib N."/>
            <person name="Leonard S."/>
            <person name="Garin T."/>
            <person name="Flandrois J.P."/>
            <person name="Nasser W."/>
            <person name="Brochier-Armanet C."/>
            <person name="Reverchon S."/>
        </authorList>
    </citation>
    <scope>NUCLEOTIDE SEQUENCE [LARGE SCALE GENOMIC DNA]</scope>
    <source>
        <strain evidence="1 2">NCPPB 569</strain>
    </source>
</reference>
<dbReference type="Pfam" id="PF23982">
    <property type="entry name" value="XM1_gp53_minor_capsid"/>
    <property type="match status" value="1"/>
</dbReference>
<evidence type="ECO:0000313" key="2">
    <source>
        <dbReference type="Proteomes" id="UP000320591"/>
    </source>
</evidence>
<protein>
    <submittedName>
        <fullName evidence="1">Uncharacterized protein</fullName>
    </submittedName>
</protein>
<evidence type="ECO:0000313" key="1">
    <source>
        <dbReference type="EMBL" id="QDX31938.1"/>
    </source>
</evidence>